<name>A0A0L0HH55_SPIPD</name>
<dbReference type="VEuPathDB" id="FungiDB:SPPG_04730"/>
<feature type="region of interest" description="Disordered" evidence="1">
    <location>
        <begin position="57"/>
        <end position="79"/>
    </location>
</feature>
<dbReference type="GeneID" id="27688162"/>
<sequence>MFGNEDLHPLWRSVRDFEEQLDATLNVDLSSDVGSIIHQVENQRLVSTRSALENKNKTFSSQNGSLPARAPLPAQSFTPRPRLKKRNQVSFKELELEPKKNIDRLEATVESLHKQIKHLLTSEGLPDPTTRQHEKPYASSLVTHDIACDAELISQRMDGMCIELDALQREVKELLESNDHNPRDVAPYSIPYPEVHDRLKTYIEAEMDMALRQHERDFKHMLDDYLSELRLTLKQSASDGGGAKGSAHGGRSLPRSSRPGHRHISGNSWPPSEIVDMDQLLQTLKSKLKSERKSIHRSATPQREQSNCPPSTRPKSYRAAYAYTKPTLASTLKNKTSKES</sequence>
<feature type="region of interest" description="Disordered" evidence="1">
    <location>
        <begin position="236"/>
        <end position="273"/>
    </location>
</feature>
<evidence type="ECO:0000313" key="3">
    <source>
        <dbReference type="Proteomes" id="UP000053201"/>
    </source>
</evidence>
<feature type="region of interest" description="Disordered" evidence="1">
    <location>
        <begin position="288"/>
        <end position="319"/>
    </location>
</feature>
<protein>
    <submittedName>
        <fullName evidence="2">Uncharacterized protein</fullName>
    </submittedName>
</protein>
<gene>
    <name evidence="2" type="ORF">SPPG_04730</name>
</gene>
<dbReference type="OrthoDB" id="10349354at2759"/>
<dbReference type="AlphaFoldDB" id="A0A0L0HH55"/>
<feature type="compositionally biased region" description="Gly residues" evidence="1">
    <location>
        <begin position="239"/>
        <end position="248"/>
    </location>
</feature>
<feature type="compositionally biased region" description="Polar residues" evidence="1">
    <location>
        <begin position="297"/>
        <end position="314"/>
    </location>
</feature>
<dbReference type="RefSeq" id="XP_016608446.1">
    <property type="nucleotide sequence ID" value="XM_016752962.1"/>
</dbReference>
<organism evidence="2 3">
    <name type="scientific">Spizellomyces punctatus (strain DAOM BR117)</name>
    <dbReference type="NCBI Taxonomy" id="645134"/>
    <lineage>
        <taxon>Eukaryota</taxon>
        <taxon>Fungi</taxon>
        <taxon>Fungi incertae sedis</taxon>
        <taxon>Chytridiomycota</taxon>
        <taxon>Chytridiomycota incertae sedis</taxon>
        <taxon>Chytridiomycetes</taxon>
        <taxon>Spizellomycetales</taxon>
        <taxon>Spizellomycetaceae</taxon>
        <taxon>Spizellomyces</taxon>
    </lineage>
</organism>
<accession>A0A0L0HH55</accession>
<dbReference type="EMBL" id="KQ257456">
    <property type="protein sequence ID" value="KND00407.1"/>
    <property type="molecule type" value="Genomic_DNA"/>
</dbReference>
<evidence type="ECO:0000313" key="2">
    <source>
        <dbReference type="EMBL" id="KND00407.1"/>
    </source>
</evidence>
<proteinExistence type="predicted"/>
<reference evidence="2 3" key="1">
    <citation type="submission" date="2009-08" db="EMBL/GenBank/DDBJ databases">
        <title>The Genome Sequence of Spizellomyces punctatus strain DAOM BR117.</title>
        <authorList>
            <consortium name="The Broad Institute Genome Sequencing Platform"/>
            <person name="Russ C."/>
            <person name="Cuomo C."/>
            <person name="Shea T."/>
            <person name="Young S.K."/>
            <person name="Zeng Q."/>
            <person name="Koehrsen M."/>
            <person name="Haas B."/>
            <person name="Borodovsky M."/>
            <person name="Guigo R."/>
            <person name="Alvarado L."/>
            <person name="Berlin A."/>
            <person name="Bochicchio J."/>
            <person name="Borenstein D."/>
            <person name="Chapman S."/>
            <person name="Chen Z."/>
            <person name="Engels R."/>
            <person name="Freedman E."/>
            <person name="Gellesch M."/>
            <person name="Goldberg J."/>
            <person name="Griggs A."/>
            <person name="Gujja S."/>
            <person name="Heiman D."/>
            <person name="Hepburn T."/>
            <person name="Howarth C."/>
            <person name="Jen D."/>
            <person name="Larson L."/>
            <person name="Lewis B."/>
            <person name="Mehta T."/>
            <person name="Park D."/>
            <person name="Pearson M."/>
            <person name="Roberts A."/>
            <person name="Saif S."/>
            <person name="Shenoy N."/>
            <person name="Sisk P."/>
            <person name="Stolte C."/>
            <person name="Sykes S."/>
            <person name="Thomson T."/>
            <person name="Walk T."/>
            <person name="White J."/>
            <person name="Yandava C."/>
            <person name="Burger G."/>
            <person name="Gray M.W."/>
            <person name="Holland P.W.H."/>
            <person name="King N."/>
            <person name="Lang F.B.F."/>
            <person name="Roger A.J."/>
            <person name="Ruiz-Trillo I."/>
            <person name="Lander E."/>
            <person name="Nusbaum C."/>
        </authorList>
    </citation>
    <scope>NUCLEOTIDE SEQUENCE [LARGE SCALE GENOMIC DNA]</scope>
    <source>
        <strain evidence="2 3">DAOM BR117</strain>
    </source>
</reference>
<dbReference type="InParanoid" id="A0A0L0HH55"/>
<dbReference type="Proteomes" id="UP000053201">
    <property type="component" value="Unassembled WGS sequence"/>
</dbReference>
<evidence type="ECO:0000256" key="1">
    <source>
        <dbReference type="SAM" id="MobiDB-lite"/>
    </source>
</evidence>
<keyword evidence="3" id="KW-1185">Reference proteome</keyword>